<dbReference type="PANTHER" id="PTHR40465:SF1">
    <property type="entry name" value="DUF6534 DOMAIN-CONTAINING PROTEIN"/>
    <property type="match status" value="1"/>
</dbReference>
<feature type="domain" description="DUF6534" evidence="3">
    <location>
        <begin position="187"/>
        <end position="279"/>
    </location>
</feature>
<comment type="caution">
    <text evidence="4">The sequence shown here is derived from an EMBL/GenBank/DDBJ whole genome shotgun (WGS) entry which is preliminary data.</text>
</comment>
<protein>
    <recommendedName>
        <fullName evidence="3">DUF6534 domain-containing protein</fullName>
    </recommendedName>
</protein>
<name>A0A1Y2BM37_9TREE</name>
<evidence type="ECO:0000313" key="4">
    <source>
        <dbReference type="EMBL" id="ORY35809.1"/>
    </source>
</evidence>
<sequence length="416" mass="45453">MAESSLVDGTSHNPYPVRPTGYLVGSYFACGLYALHCSQIHHYFGTFTLDTWRTKLLVIWIWTLSTLQIIIIVGTAHRYFVGGIDDPRVWGDFWWPLSFQDGLIPIMAFTAQLYFGRRAWLLLGRKRWFGWLAIIVPTITALCGLALAITARLWADAPWVSLSSWQTTTRTIGIPSEIVAILWMGLSAFTDGTLTLILVYHFIRARRSATILTETIASRLVALTLETVLLTHIVGATMVIIFLASPASHRSNNNLFWVLLEVVTELYALSVLFTINSRQASEPDSPLLNIDIDVKGSVKEMDASPSTIERIVEGRQESAMATPETMYNSSAGYTNSSGSGSGSRGVSSAGAFEMRRMRLAGSNGGGSGERLVGGSGSAGSGTPITPLSEVLFVSASSPEEGYGFPAVQRRSREKDR</sequence>
<feature type="transmembrane region" description="Helical" evidence="2">
    <location>
        <begin position="220"/>
        <end position="243"/>
    </location>
</feature>
<dbReference type="PANTHER" id="PTHR40465">
    <property type="entry name" value="CHROMOSOME 1, WHOLE GENOME SHOTGUN SEQUENCE"/>
    <property type="match status" value="1"/>
</dbReference>
<organism evidence="4 5">
    <name type="scientific">Naematelia encephala</name>
    <dbReference type="NCBI Taxonomy" id="71784"/>
    <lineage>
        <taxon>Eukaryota</taxon>
        <taxon>Fungi</taxon>
        <taxon>Dikarya</taxon>
        <taxon>Basidiomycota</taxon>
        <taxon>Agaricomycotina</taxon>
        <taxon>Tremellomycetes</taxon>
        <taxon>Tremellales</taxon>
        <taxon>Naemateliaceae</taxon>
        <taxon>Naematelia</taxon>
    </lineage>
</organism>
<dbReference type="InterPro" id="IPR045339">
    <property type="entry name" value="DUF6534"/>
</dbReference>
<dbReference type="EMBL" id="MCFC01000001">
    <property type="protein sequence ID" value="ORY35809.1"/>
    <property type="molecule type" value="Genomic_DNA"/>
</dbReference>
<feature type="compositionally biased region" description="Gly residues" evidence="1">
    <location>
        <begin position="362"/>
        <end position="379"/>
    </location>
</feature>
<reference evidence="4 5" key="1">
    <citation type="submission" date="2016-07" db="EMBL/GenBank/DDBJ databases">
        <title>Pervasive Adenine N6-methylation of Active Genes in Fungi.</title>
        <authorList>
            <consortium name="DOE Joint Genome Institute"/>
            <person name="Mondo S.J."/>
            <person name="Dannebaum R.O."/>
            <person name="Kuo R.C."/>
            <person name="Labutti K."/>
            <person name="Haridas S."/>
            <person name="Kuo A."/>
            <person name="Salamov A."/>
            <person name="Ahrendt S.R."/>
            <person name="Lipzen A."/>
            <person name="Sullivan W."/>
            <person name="Andreopoulos W.B."/>
            <person name="Clum A."/>
            <person name="Lindquist E."/>
            <person name="Daum C."/>
            <person name="Ramamoorthy G.K."/>
            <person name="Gryganskyi A."/>
            <person name="Culley D."/>
            <person name="Magnuson J.K."/>
            <person name="James T.Y."/>
            <person name="O'Malley M.A."/>
            <person name="Stajich J.E."/>
            <person name="Spatafora J.W."/>
            <person name="Visel A."/>
            <person name="Grigoriev I.V."/>
        </authorList>
    </citation>
    <scope>NUCLEOTIDE SEQUENCE [LARGE SCALE GENOMIC DNA]</scope>
    <source>
        <strain evidence="4 5">68-887.2</strain>
    </source>
</reference>
<feature type="transmembrane region" description="Helical" evidence="2">
    <location>
        <begin position="57"/>
        <end position="81"/>
    </location>
</feature>
<gene>
    <name evidence="4" type="ORF">BCR39DRAFT_585406</name>
</gene>
<feature type="region of interest" description="Disordered" evidence="1">
    <location>
        <begin position="361"/>
        <end position="384"/>
    </location>
</feature>
<evidence type="ECO:0000256" key="2">
    <source>
        <dbReference type="SAM" id="Phobius"/>
    </source>
</evidence>
<dbReference type="STRING" id="71784.A0A1Y2BM37"/>
<evidence type="ECO:0000259" key="3">
    <source>
        <dbReference type="Pfam" id="PF20152"/>
    </source>
</evidence>
<proteinExistence type="predicted"/>
<feature type="transmembrane region" description="Helical" evidence="2">
    <location>
        <begin position="128"/>
        <end position="155"/>
    </location>
</feature>
<dbReference type="OrthoDB" id="2535105at2759"/>
<keyword evidence="5" id="KW-1185">Reference proteome</keyword>
<accession>A0A1Y2BM37</accession>
<dbReference type="AlphaFoldDB" id="A0A1Y2BM37"/>
<dbReference type="Proteomes" id="UP000193986">
    <property type="component" value="Unassembled WGS sequence"/>
</dbReference>
<keyword evidence="2" id="KW-0472">Membrane</keyword>
<dbReference type="InParanoid" id="A0A1Y2BM37"/>
<feature type="transmembrane region" description="Helical" evidence="2">
    <location>
        <begin position="20"/>
        <end position="36"/>
    </location>
</feature>
<keyword evidence="2" id="KW-1133">Transmembrane helix</keyword>
<dbReference type="Pfam" id="PF20152">
    <property type="entry name" value="DUF6534"/>
    <property type="match status" value="1"/>
</dbReference>
<feature type="transmembrane region" description="Helical" evidence="2">
    <location>
        <begin position="93"/>
        <end position="116"/>
    </location>
</feature>
<keyword evidence="2" id="KW-0812">Transmembrane</keyword>
<feature type="transmembrane region" description="Helical" evidence="2">
    <location>
        <begin position="178"/>
        <end position="200"/>
    </location>
</feature>
<evidence type="ECO:0000313" key="5">
    <source>
        <dbReference type="Proteomes" id="UP000193986"/>
    </source>
</evidence>
<feature type="transmembrane region" description="Helical" evidence="2">
    <location>
        <begin position="255"/>
        <end position="275"/>
    </location>
</feature>
<evidence type="ECO:0000256" key="1">
    <source>
        <dbReference type="SAM" id="MobiDB-lite"/>
    </source>
</evidence>